<dbReference type="InterPro" id="IPR047865">
    <property type="entry name" value="Ribosomal_uL10_bac_type"/>
</dbReference>
<sequence length="300" mass="32223">MPPRLSFPPLSARIGQPTSVLSAGRSYATANYAPPNPAMAQYAPTQPPSHRAADSRKTQLHRTYLSLLRSTPLMLVFQHNNLKATEWTALRRELLMALSKLSGKGEVDEVASGIRVHVLRGAVFSAAMRVAEYYDPNGGKQHGTSEEAYEQTKKRVKHPLAPLFAGPVGVVVFPVFSPTHLKTVMDVMFPEGRAVKGMDPAAVSGLQKLVLLAARVDGHVATGKLGGGRVLDGSMVRWASGLPGFERLRGQLVGMLQSVGGAELVRALEAIPLGVVRTVDAHRKVLSGELEGEGEKKEEA</sequence>
<evidence type="ECO:0000256" key="1">
    <source>
        <dbReference type="ARBA" id="ARBA00008889"/>
    </source>
</evidence>
<dbReference type="AlphaFoldDB" id="A0A5J5ENF4"/>
<dbReference type="InParanoid" id="A0A5J5ENF4"/>
<dbReference type="Gene3D" id="3.30.70.1730">
    <property type="match status" value="1"/>
</dbReference>
<comment type="similarity">
    <text evidence="1">Belongs to the universal ribosomal protein uL10 family.</text>
</comment>
<protein>
    <submittedName>
        <fullName evidence="2">Uncharacterized protein</fullName>
    </submittedName>
</protein>
<reference evidence="2 3" key="1">
    <citation type="submission" date="2019-09" db="EMBL/GenBank/DDBJ databases">
        <title>Draft genome of the ectomycorrhizal ascomycete Sphaerosporella brunnea.</title>
        <authorList>
            <consortium name="DOE Joint Genome Institute"/>
            <person name="Benucci G.M."/>
            <person name="Marozzi G."/>
            <person name="Antonielli L."/>
            <person name="Sanchez S."/>
            <person name="Marco P."/>
            <person name="Wang X."/>
            <person name="Falini L.B."/>
            <person name="Barry K."/>
            <person name="Haridas S."/>
            <person name="Lipzen A."/>
            <person name="Labutti K."/>
            <person name="Grigoriev I.V."/>
            <person name="Murat C."/>
            <person name="Martin F."/>
            <person name="Albertini E."/>
            <person name="Donnini D."/>
            <person name="Bonito G."/>
        </authorList>
    </citation>
    <scope>NUCLEOTIDE SEQUENCE [LARGE SCALE GENOMIC DNA]</scope>
    <source>
        <strain evidence="2 3">Sb_GMNB300</strain>
    </source>
</reference>
<proteinExistence type="inferred from homology"/>
<dbReference type="InterPro" id="IPR043141">
    <property type="entry name" value="Ribosomal_uL10-like_sf"/>
</dbReference>
<dbReference type="EMBL" id="VXIS01000202">
    <property type="protein sequence ID" value="KAA8897208.1"/>
    <property type="molecule type" value="Genomic_DNA"/>
</dbReference>
<name>A0A5J5ENF4_9PEZI</name>
<keyword evidence="3" id="KW-1185">Reference proteome</keyword>
<comment type="caution">
    <text evidence="2">The sequence shown here is derived from an EMBL/GenBank/DDBJ whole genome shotgun (WGS) entry which is preliminary data.</text>
</comment>
<evidence type="ECO:0000313" key="3">
    <source>
        <dbReference type="Proteomes" id="UP000326924"/>
    </source>
</evidence>
<organism evidence="2 3">
    <name type="scientific">Sphaerosporella brunnea</name>
    <dbReference type="NCBI Taxonomy" id="1250544"/>
    <lineage>
        <taxon>Eukaryota</taxon>
        <taxon>Fungi</taxon>
        <taxon>Dikarya</taxon>
        <taxon>Ascomycota</taxon>
        <taxon>Pezizomycotina</taxon>
        <taxon>Pezizomycetes</taxon>
        <taxon>Pezizales</taxon>
        <taxon>Pyronemataceae</taxon>
        <taxon>Sphaerosporella</taxon>
    </lineage>
</organism>
<dbReference type="SUPFAM" id="SSF160369">
    <property type="entry name" value="Ribosomal protein L10-like"/>
    <property type="match status" value="1"/>
</dbReference>
<evidence type="ECO:0000313" key="2">
    <source>
        <dbReference type="EMBL" id="KAA8897208.1"/>
    </source>
</evidence>
<dbReference type="Proteomes" id="UP000326924">
    <property type="component" value="Unassembled WGS sequence"/>
</dbReference>
<dbReference type="FunCoup" id="A0A5J5ENF4">
    <property type="interactions" value="140"/>
</dbReference>
<dbReference type="OrthoDB" id="360689at2759"/>
<gene>
    <name evidence="2" type="ORF">FN846DRAFT_964068</name>
</gene>
<dbReference type="PANTHER" id="PTHR11560">
    <property type="entry name" value="39S RIBOSOMAL PROTEIN L10, MITOCHONDRIAL"/>
    <property type="match status" value="1"/>
</dbReference>
<accession>A0A5J5ENF4</accession>